<sequence>MSPDRLAIHTFTNKPWSIGECIENYSRRGIGGISVWRETVAGEDLKSVRRHLDDSGLQKVSLVRGGFFTAIDQAARATAIESNRAALREAEALGLPMIVLVCGATIGQTPEENLDQIRDGIAALLPQAESAGIRLAIEPLHPVYAGDRSAVASLRDANDLAESLNHPLVGVALDVFHVWWETGLEAQIQRCAAADRLFAFHVCEFKPDFDHVLLDRGLPGEGVNASARIAKMVQAAGFSGLTEVEIFSRKYWSENQHDFLEKIIKSCEPI</sequence>
<dbReference type="SUPFAM" id="SSF51658">
    <property type="entry name" value="Xylose isomerase-like"/>
    <property type="match status" value="1"/>
</dbReference>
<gene>
    <name evidence="2" type="ORF">OJ996_22905</name>
</gene>
<feature type="domain" description="Xylose isomerase-like TIM barrel" evidence="1">
    <location>
        <begin position="29"/>
        <end position="261"/>
    </location>
</feature>
<protein>
    <submittedName>
        <fullName evidence="2">Sugar phosphate isomerase/epimerase</fullName>
    </submittedName>
</protein>
<dbReference type="Pfam" id="PF01261">
    <property type="entry name" value="AP_endonuc_2"/>
    <property type="match status" value="1"/>
</dbReference>
<dbReference type="EMBL" id="JAPDDR010000015">
    <property type="protein sequence ID" value="MCW1916456.1"/>
    <property type="molecule type" value="Genomic_DNA"/>
</dbReference>
<dbReference type="GO" id="GO:0016853">
    <property type="term" value="F:isomerase activity"/>
    <property type="evidence" value="ECO:0007669"/>
    <property type="project" value="UniProtKB-KW"/>
</dbReference>
<evidence type="ECO:0000313" key="3">
    <source>
        <dbReference type="Proteomes" id="UP001165653"/>
    </source>
</evidence>
<accession>A0ABT3GAB5</accession>
<dbReference type="RefSeq" id="WP_264516032.1">
    <property type="nucleotide sequence ID" value="NZ_JAPDDR010000015.1"/>
</dbReference>
<proteinExistence type="predicted"/>
<dbReference type="InterPro" id="IPR050312">
    <property type="entry name" value="IolE/XylAMocC-like"/>
</dbReference>
<dbReference type="InterPro" id="IPR036237">
    <property type="entry name" value="Xyl_isomerase-like_sf"/>
</dbReference>
<keyword evidence="2" id="KW-0413">Isomerase</keyword>
<keyword evidence="3" id="KW-1185">Reference proteome</keyword>
<evidence type="ECO:0000259" key="1">
    <source>
        <dbReference type="Pfam" id="PF01261"/>
    </source>
</evidence>
<reference evidence="2" key="1">
    <citation type="submission" date="2022-10" db="EMBL/GenBank/DDBJ databases">
        <title>Luteolibacter sp. GHJ8, whole genome shotgun sequencing project.</title>
        <authorList>
            <person name="Zhao G."/>
            <person name="Shen L."/>
        </authorList>
    </citation>
    <scope>NUCLEOTIDE SEQUENCE</scope>
    <source>
        <strain evidence="2">GHJ8</strain>
    </source>
</reference>
<name>A0ABT3GAB5_9BACT</name>
<comment type="caution">
    <text evidence="2">The sequence shown here is derived from an EMBL/GenBank/DDBJ whole genome shotgun (WGS) entry which is preliminary data.</text>
</comment>
<evidence type="ECO:0000313" key="2">
    <source>
        <dbReference type="EMBL" id="MCW1916456.1"/>
    </source>
</evidence>
<dbReference type="Proteomes" id="UP001165653">
    <property type="component" value="Unassembled WGS sequence"/>
</dbReference>
<dbReference type="PANTHER" id="PTHR12110:SF52">
    <property type="entry name" value="XYLOSE ISOMERASE"/>
    <property type="match status" value="1"/>
</dbReference>
<dbReference type="InterPro" id="IPR013022">
    <property type="entry name" value="Xyl_isomerase-like_TIM-brl"/>
</dbReference>
<dbReference type="Gene3D" id="3.20.20.150">
    <property type="entry name" value="Divalent-metal-dependent TIM barrel enzymes"/>
    <property type="match status" value="1"/>
</dbReference>
<dbReference type="PANTHER" id="PTHR12110">
    <property type="entry name" value="HYDROXYPYRUVATE ISOMERASE"/>
    <property type="match status" value="1"/>
</dbReference>
<organism evidence="2 3">
    <name type="scientific">Luteolibacter rhizosphaerae</name>
    <dbReference type="NCBI Taxonomy" id="2989719"/>
    <lineage>
        <taxon>Bacteria</taxon>
        <taxon>Pseudomonadati</taxon>
        <taxon>Verrucomicrobiota</taxon>
        <taxon>Verrucomicrobiia</taxon>
        <taxon>Verrucomicrobiales</taxon>
        <taxon>Verrucomicrobiaceae</taxon>
        <taxon>Luteolibacter</taxon>
    </lineage>
</organism>